<comment type="caution">
    <text evidence="2">The sequence shown here is derived from an EMBL/GenBank/DDBJ whole genome shotgun (WGS) entry which is preliminary data.</text>
</comment>
<sequence>MSTERDNVSSPTVVQLLAPEDRRSSIELLDIMAAFEESHGCSLADHWVDNDASSRSESPVSHLDTMMGEQDDPNNNSKVLRSWSPVSGAKKVFQSLSSEVKTAGS</sequence>
<accession>A0A9N8HJ12</accession>
<reference evidence="2" key="1">
    <citation type="submission" date="2020-06" db="EMBL/GenBank/DDBJ databases">
        <authorList>
            <consortium name="Plant Systems Biology data submission"/>
        </authorList>
    </citation>
    <scope>NUCLEOTIDE SEQUENCE</scope>
    <source>
        <strain evidence="2">D6</strain>
    </source>
</reference>
<evidence type="ECO:0000313" key="3">
    <source>
        <dbReference type="Proteomes" id="UP001153069"/>
    </source>
</evidence>
<gene>
    <name evidence="2" type="ORF">SEMRO_734_G194720.1</name>
</gene>
<name>A0A9N8HJ12_9STRA</name>
<dbReference type="AlphaFoldDB" id="A0A9N8HJ12"/>
<dbReference type="EMBL" id="CAICTM010000733">
    <property type="protein sequence ID" value="CAB9515726.1"/>
    <property type="molecule type" value="Genomic_DNA"/>
</dbReference>
<organism evidence="2 3">
    <name type="scientific">Seminavis robusta</name>
    <dbReference type="NCBI Taxonomy" id="568900"/>
    <lineage>
        <taxon>Eukaryota</taxon>
        <taxon>Sar</taxon>
        <taxon>Stramenopiles</taxon>
        <taxon>Ochrophyta</taxon>
        <taxon>Bacillariophyta</taxon>
        <taxon>Bacillariophyceae</taxon>
        <taxon>Bacillariophycidae</taxon>
        <taxon>Naviculales</taxon>
        <taxon>Naviculaceae</taxon>
        <taxon>Seminavis</taxon>
    </lineage>
</organism>
<protein>
    <submittedName>
        <fullName evidence="2">Uncharacterized protein</fullName>
    </submittedName>
</protein>
<dbReference type="Proteomes" id="UP001153069">
    <property type="component" value="Unassembled WGS sequence"/>
</dbReference>
<feature type="region of interest" description="Disordered" evidence="1">
    <location>
        <begin position="49"/>
        <end position="79"/>
    </location>
</feature>
<proteinExistence type="predicted"/>
<evidence type="ECO:0000313" key="2">
    <source>
        <dbReference type="EMBL" id="CAB9515726.1"/>
    </source>
</evidence>
<evidence type="ECO:0000256" key="1">
    <source>
        <dbReference type="SAM" id="MobiDB-lite"/>
    </source>
</evidence>
<keyword evidence="3" id="KW-1185">Reference proteome</keyword>